<dbReference type="Proteomes" id="UP001219525">
    <property type="component" value="Unassembled WGS sequence"/>
</dbReference>
<keyword evidence="2" id="KW-1185">Reference proteome</keyword>
<name>A0AAD6V9M2_9AGAR</name>
<protein>
    <submittedName>
        <fullName evidence="1">Uncharacterized protein</fullName>
    </submittedName>
</protein>
<dbReference type="AlphaFoldDB" id="A0AAD6V9M2"/>
<proteinExistence type="predicted"/>
<dbReference type="EMBL" id="JARJCW010000039">
    <property type="protein sequence ID" value="KAJ7206619.1"/>
    <property type="molecule type" value="Genomic_DNA"/>
</dbReference>
<sequence>MGAGGRGRPGRNGAFGGGRGGGCQLDVVAMWEESRQLWVVISGRRTPIRRVNWGRRRKRMLQLRPGRMWDVWTMRSAQGVGKGWWPGLPSLVVIRTRHSWRDLPRRATGCMAFLPVSIYGVADKSSEEREHALRESELLVIVRVDEQFWIVRWIDVAPGQQAGGKLYRESLFAC</sequence>
<comment type="caution">
    <text evidence="1">The sequence shown here is derived from an EMBL/GenBank/DDBJ whole genome shotgun (WGS) entry which is preliminary data.</text>
</comment>
<evidence type="ECO:0000313" key="1">
    <source>
        <dbReference type="EMBL" id="KAJ7206619.1"/>
    </source>
</evidence>
<evidence type="ECO:0000313" key="2">
    <source>
        <dbReference type="Proteomes" id="UP001219525"/>
    </source>
</evidence>
<organism evidence="1 2">
    <name type="scientific">Mycena pura</name>
    <dbReference type="NCBI Taxonomy" id="153505"/>
    <lineage>
        <taxon>Eukaryota</taxon>
        <taxon>Fungi</taxon>
        <taxon>Dikarya</taxon>
        <taxon>Basidiomycota</taxon>
        <taxon>Agaricomycotina</taxon>
        <taxon>Agaricomycetes</taxon>
        <taxon>Agaricomycetidae</taxon>
        <taxon>Agaricales</taxon>
        <taxon>Marasmiineae</taxon>
        <taxon>Mycenaceae</taxon>
        <taxon>Mycena</taxon>
    </lineage>
</organism>
<accession>A0AAD6V9M2</accession>
<reference evidence="1" key="1">
    <citation type="submission" date="2023-03" db="EMBL/GenBank/DDBJ databases">
        <title>Massive genome expansion in bonnet fungi (Mycena s.s.) driven by repeated elements and novel gene families across ecological guilds.</title>
        <authorList>
            <consortium name="Lawrence Berkeley National Laboratory"/>
            <person name="Harder C.B."/>
            <person name="Miyauchi S."/>
            <person name="Viragh M."/>
            <person name="Kuo A."/>
            <person name="Thoen E."/>
            <person name="Andreopoulos B."/>
            <person name="Lu D."/>
            <person name="Skrede I."/>
            <person name="Drula E."/>
            <person name="Henrissat B."/>
            <person name="Morin E."/>
            <person name="Kohler A."/>
            <person name="Barry K."/>
            <person name="LaButti K."/>
            <person name="Morin E."/>
            <person name="Salamov A."/>
            <person name="Lipzen A."/>
            <person name="Mereny Z."/>
            <person name="Hegedus B."/>
            <person name="Baldrian P."/>
            <person name="Stursova M."/>
            <person name="Weitz H."/>
            <person name="Taylor A."/>
            <person name="Grigoriev I.V."/>
            <person name="Nagy L.G."/>
            <person name="Martin F."/>
            <person name="Kauserud H."/>
        </authorList>
    </citation>
    <scope>NUCLEOTIDE SEQUENCE</scope>
    <source>
        <strain evidence="1">9144</strain>
    </source>
</reference>
<gene>
    <name evidence="1" type="ORF">GGX14DRAFT_397004</name>
</gene>